<keyword evidence="1" id="KW-0479">Metal-binding</keyword>
<reference evidence="3 5" key="2">
    <citation type="submission" date="2018-11" db="EMBL/GenBank/DDBJ databases">
        <authorList>
            <consortium name="Pathogen Informatics"/>
        </authorList>
    </citation>
    <scope>NUCLEOTIDE SEQUENCE [LARGE SCALE GENOMIC DNA]</scope>
</reference>
<evidence type="ECO:0000259" key="2">
    <source>
        <dbReference type="PROSITE" id="PS50157"/>
    </source>
</evidence>
<keyword evidence="1" id="KW-0863">Zinc-finger</keyword>
<dbReference type="GO" id="GO:0008270">
    <property type="term" value="F:zinc ion binding"/>
    <property type="evidence" value="ECO:0007669"/>
    <property type="project" value="UniProtKB-KW"/>
</dbReference>
<dbReference type="PROSITE" id="PS00028">
    <property type="entry name" value="ZINC_FINGER_C2H2_1"/>
    <property type="match status" value="1"/>
</dbReference>
<dbReference type="Proteomes" id="UP000274756">
    <property type="component" value="Unassembled WGS sequence"/>
</dbReference>
<protein>
    <submittedName>
        <fullName evidence="6">C2H2-type domain-containing protein</fullName>
    </submittedName>
</protein>
<keyword evidence="5" id="KW-1185">Reference proteome</keyword>
<keyword evidence="1" id="KW-0862">Zinc</keyword>
<proteinExistence type="predicted"/>
<dbReference type="AlphaFoldDB" id="A0A0N4UGB0"/>
<dbReference type="Proteomes" id="UP000038040">
    <property type="component" value="Unplaced"/>
</dbReference>
<gene>
    <name evidence="3" type="ORF">DME_LOCUS9631</name>
</gene>
<evidence type="ECO:0000256" key="1">
    <source>
        <dbReference type="PROSITE-ProRule" id="PRU00042"/>
    </source>
</evidence>
<dbReference type="STRING" id="318479.A0A0N4UGB0"/>
<accession>A0A0N4UGB0</accession>
<sequence length="257" mass="29030">MFTNSAVDEVPKLRTARNMESFYLCYQCGETFWSKSSYDEHLFLHQLFEIRSKNLLNHRNRESFSSGYKPSTKKSAFDEKIKRRNTVDVVPVSQKSSDLNVFPRRKITHPLPDSLINISKKPMIFKKYPRIGDRTDVLLSKGKDSTQTEANQGSKGKEPHYFAAESVVDSSKQCGVDLKISTASNDDCNHKFQLQETTITNKNLCGDISAPLGATKIAAQLLQKCLICKYRSSQGGEMVEHGNVKKTKDKNKKATPL</sequence>
<name>A0A0N4UGB0_DRAME</name>
<organism evidence="4 6">
    <name type="scientific">Dracunculus medinensis</name>
    <name type="common">Guinea worm</name>
    <dbReference type="NCBI Taxonomy" id="318479"/>
    <lineage>
        <taxon>Eukaryota</taxon>
        <taxon>Metazoa</taxon>
        <taxon>Ecdysozoa</taxon>
        <taxon>Nematoda</taxon>
        <taxon>Chromadorea</taxon>
        <taxon>Rhabditida</taxon>
        <taxon>Spirurina</taxon>
        <taxon>Dracunculoidea</taxon>
        <taxon>Dracunculidae</taxon>
        <taxon>Dracunculus</taxon>
    </lineage>
</organism>
<dbReference type="EMBL" id="UYYG01001186">
    <property type="protein sequence ID" value="VDN59658.1"/>
    <property type="molecule type" value="Genomic_DNA"/>
</dbReference>
<evidence type="ECO:0000313" key="6">
    <source>
        <dbReference type="WBParaSite" id="DME_0000652001-mRNA-1"/>
    </source>
</evidence>
<evidence type="ECO:0000313" key="5">
    <source>
        <dbReference type="Proteomes" id="UP000274756"/>
    </source>
</evidence>
<dbReference type="WBParaSite" id="DME_0000652001-mRNA-1">
    <property type="protein sequence ID" value="DME_0000652001-mRNA-1"/>
    <property type="gene ID" value="DME_0000652001"/>
</dbReference>
<dbReference type="InterPro" id="IPR013087">
    <property type="entry name" value="Znf_C2H2_type"/>
</dbReference>
<feature type="domain" description="C2H2-type" evidence="2">
    <location>
        <begin position="23"/>
        <end position="45"/>
    </location>
</feature>
<reference evidence="6" key="1">
    <citation type="submission" date="2017-02" db="UniProtKB">
        <authorList>
            <consortium name="WormBaseParasite"/>
        </authorList>
    </citation>
    <scope>IDENTIFICATION</scope>
</reference>
<evidence type="ECO:0000313" key="3">
    <source>
        <dbReference type="EMBL" id="VDN59658.1"/>
    </source>
</evidence>
<dbReference type="PROSITE" id="PS50157">
    <property type="entry name" value="ZINC_FINGER_C2H2_2"/>
    <property type="match status" value="1"/>
</dbReference>
<evidence type="ECO:0000313" key="4">
    <source>
        <dbReference type="Proteomes" id="UP000038040"/>
    </source>
</evidence>